<protein>
    <submittedName>
        <fullName evidence="1">Uncharacterized protein</fullName>
    </submittedName>
</protein>
<dbReference type="GeneID" id="85364359"/>
<name>A0AA39KA51_ARMTA</name>
<dbReference type="RefSeq" id="XP_060329716.1">
    <property type="nucleotide sequence ID" value="XM_060480811.1"/>
</dbReference>
<organism evidence="1 2">
    <name type="scientific">Armillaria tabescens</name>
    <name type="common">Ringless honey mushroom</name>
    <name type="synonym">Agaricus tabescens</name>
    <dbReference type="NCBI Taxonomy" id="1929756"/>
    <lineage>
        <taxon>Eukaryota</taxon>
        <taxon>Fungi</taxon>
        <taxon>Dikarya</taxon>
        <taxon>Basidiomycota</taxon>
        <taxon>Agaricomycotina</taxon>
        <taxon>Agaricomycetes</taxon>
        <taxon>Agaricomycetidae</taxon>
        <taxon>Agaricales</taxon>
        <taxon>Marasmiineae</taxon>
        <taxon>Physalacriaceae</taxon>
        <taxon>Desarmillaria</taxon>
    </lineage>
</organism>
<dbReference type="Proteomes" id="UP001175211">
    <property type="component" value="Unassembled WGS sequence"/>
</dbReference>
<keyword evidence="2" id="KW-1185">Reference proteome</keyword>
<sequence length="141" mass="16720">MSGIKKRWCISSIKKLFFRSIDIFRRHRRTCRCLYEGAVYPGLDERMEKIQSQIKPLEELERNLAKQYGMGRDFDPVEVFDKGKRLAFSNRDQEVLKKLGELHEFRLQRAKLRRLAERYRSRSTGRTNPSVSLGNFIPIVL</sequence>
<accession>A0AA39KA51</accession>
<comment type="caution">
    <text evidence="1">The sequence shown here is derived from an EMBL/GenBank/DDBJ whole genome shotgun (WGS) entry which is preliminary data.</text>
</comment>
<gene>
    <name evidence="1" type="ORF">EV420DRAFT_1765106</name>
</gene>
<evidence type="ECO:0000313" key="2">
    <source>
        <dbReference type="Proteomes" id="UP001175211"/>
    </source>
</evidence>
<proteinExistence type="predicted"/>
<reference evidence="1" key="1">
    <citation type="submission" date="2023-06" db="EMBL/GenBank/DDBJ databases">
        <authorList>
            <consortium name="Lawrence Berkeley National Laboratory"/>
            <person name="Ahrendt S."/>
            <person name="Sahu N."/>
            <person name="Indic B."/>
            <person name="Wong-Bajracharya J."/>
            <person name="Merenyi Z."/>
            <person name="Ke H.-M."/>
            <person name="Monk M."/>
            <person name="Kocsube S."/>
            <person name="Drula E."/>
            <person name="Lipzen A."/>
            <person name="Balint B."/>
            <person name="Henrissat B."/>
            <person name="Andreopoulos B."/>
            <person name="Martin F.M."/>
            <person name="Harder C.B."/>
            <person name="Rigling D."/>
            <person name="Ford K.L."/>
            <person name="Foster G.D."/>
            <person name="Pangilinan J."/>
            <person name="Papanicolaou A."/>
            <person name="Barry K."/>
            <person name="LaButti K."/>
            <person name="Viragh M."/>
            <person name="Koriabine M."/>
            <person name="Yan M."/>
            <person name="Riley R."/>
            <person name="Champramary S."/>
            <person name="Plett K.L."/>
            <person name="Tsai I.J."/>
            <person name="Slot J."/>
            <person name="Sipos G."/>
            <person name="Plett J."/>
            <person name="Nagy L.G."/>
            <person name="Grigoriev I.V."/>
        </authorList>
    </citation>
    <scope>NUCLEOTIDE SEQUENCE</scope>
    <source>
        <strain evidence="1">CCBAS 213</strain>
    </source>
</reference>
<evidence type="ECO:0000313" key="1">
    <source>
        <dbReference type="EMBL" id="KAK0457401.1"/>
    </source>
</evidence>
<dbReference type="EMBL" id="JAUEPS010000022">
    <property type="protein sequence ID" value="KAK0457401.1"/>
    <property type="molecule type" value="Genomic_DNA"/>
</dbReference>
<dbReference type="AlphaFoldDB" id="A0AA39KA51"/>